<evidence type="ECO:0000313" key="3">
    <source>
        <dbReference type="Proteomes" id="UP000236291"/>
    </source>
</evidence>
<dbReference type="Pfam" id="PF25597">
    <property type="entry name" value="SH3_retrovirus"/>
    <property type="match status" value="1"/>
</dbReference>
<feature type="non-terminal residue" evidence="2">
    <location>
        <position position="118"/>
    </location>
</feature>
<evidence type="ECO:0000259" key="1">
    <source>
        <dbReference type="Pfam" id="PF25597"/>
    </source>
</evidence>
<dbReference type="Gene3D" id="3.30.420.10">
    <property type="entry name" value="Ribonuclease H-like superfamily/Ribonuclease H"/>
    <property type="match status" value="1"/>
</dbReference>
<evidence type="ECO:0000313" key="2">
    <source>
        <dbReference type="EMBL" id="PNX60579.1"/>
    </source>
</evidence>
<reference evidence="2 3" key="1">
    <citation type="journal article" date="2014" name="Am. J. Bot.">
        <title>Genome assembly and annotation for red clover (Trifolium pratense; Fabaceae).</title>
        <authorList>
            <person name="Istvanek J."/>
            <person name="Jaros M."/>
            <person name="Krenek A."/>
            <person name="Repkova J."/>
        </authorList>
    </citation>
    <scope>NUCLEOTIDE SEQUENCE [LARGE SCALE GENOMIC DNA]</scope>
    <source>
        <strain evidence="3">cv. Tatra</strain>
        <tissue evidence="2">Young leaves</tissue>
    </source>
</reference>
<protein>
    <submittedName>
        <fullName evidence="2">Cysteine-rich receptor-like protein kinase 25-like protein</fullName>
    </submittedName>
</protein>
<dbReference type="InterPro" id="IPR039537">
    <property type="entry name" value="Retrotran_Ty1/copia-like"/>
</dbReference>
<dbReference type="EMBL" id="ASHM01137381">
    <property type="protein sequence ID" value="PNX60579.1"/>
    <property type="molecule type" value="Genomic_DNA"/>
</dbReference>
<keyword evidence="2" id="KW-0418">Kinase</keyword>
<dbReference type="STRING" id="57577.A0A2K3K2Q6"/>
<comment type="caution">
    <text evidence="2">The sequence shown here is derived from an EMBL/GenBank/DDBJ whole genome shotgun (WGS) entry which is preliminary data.</text>
</comment>
<organism evidence="2 3">
    <name type="scientific">Trifolium pratense</name>
    <name type="common">Red clover</name>
    <dbReference type="NCBI Taxonomy" id="57577"/>
    <lineage>
        <taxon>Eukaryota</taxon>
        <taxon>Viridiplantae</taxon>
        <taxon>Streptophyta</taxon>
        <taxon>Embryophyta</taxon>
        <taxon>Tracheophyta</taxon>
        <taxon>Spermatophyta</taxon>
        <taxon>Magnoliopsida</taxon>
        <taxon>eudicotyledons</taxon>
        <taxon>Gunneridae</taxon>
        <taxon>Pentapetalae</taxon>
        <taxon>rosids</taxon>
        <taxon>fabids</taxon>
        <taxon>Fabales</taxon>
        <taxon>Fabaceae</taxon>
        <taxon>Papilionoideae</taxon>
        <taxon>50 kb inversion clade</taxon>
        <taxon>NPAAA clade</taxon>
        <taxon>Hologalegina</taxon>
        <taxon>IRL clade</taxon>
        <taxon>Trifolieae</taxon>
        <taxon>Trifolium</taxon>
    </lineage>
</organism>
<proteinExistence type="predicted"/>
<accession>A0A2K3K2Q6</accession>
<dbReference type="GO" id="GO:0003676">
    <property type="term" value="F:nucleic acid binding"/>
    <property type="evidence" value="ECO:0007669"/>
    <property type="project" value="InterPro"/>
</dbReference>
<reference evidence="2 3" key="2">
    <citation type="journal article" date="2017" name="Front. Plant Sci.">
        <title>Gene Classification and Mining of Molecular Markers Useful in Red Clover (Trifolium pratense) Breeding.</title>
        <authorList>
            <person name="Istvanek J."/>
            <person name="Dluhosova J."/>
            <person name="Dluhos P."/>
            <person name="Patkova L."/>
            <person name="Nedelnik J."/>
            <person name="Repkova J."/>
        </authorList>
    </citation>
    <scope>NUCLEOTIDE SEQUENCE [LARGE SCALE GENOMIC DNA]</scope>
    <source>
        <strain evidence="3">cv. Tatra</strain>
        <tissue evidence="2">Young leaves</tissue>
    </source>
</reference>
<dbReference type="PANTHER" id="PTHR42648">
    <property type="entry name" value="TRANSPOSASE, PUTATIVE-RELATED"/>
    <property type="match status" value="1"/>
</dbReference>
<sequence length="118" mass="13809">MIHARNVPKRFWPEAVKWATYVMNMSPTLSVKDMTPEEAWSGRKPSVHHFKVFGCVAHVHIHDSQRKKLDDKSKKCVLLGVSEESKAYKLYDPIEKKIIISRDVIFEESKSWNWSKPK</sequence>
<dbReference type="Proteomes" id="UP000236291">
    <property type="component" value="Unassembled WGS sequence"/>
</dbReference>
<feature type="domain" description="Retroviral polymerase SH3-like" evidence="1">
    <location>
        <begin position="55"/>
        <end position="117"/>
    </location>
</feature>
<dbReference type="InterPro" id="IPR012337">
    <property type="entry name" value="RNaseH-like_sf"/>
</dbReference>
<keyword evidence="2" id="KW-0675">Receptor</keyword>
<keyword evidence="2" id="KW-0808">Transferase</keyword>
<name>A0A2K3K2Q6_TRIPR</name>
<gene>
    <name evidence="2" type="ORF">L195_g060252</name>
</gene>
<dbReference type="PANTHER" id="PTHR42648:SF18">
    <property type="entry name" value="RETROTRANSPOSON, UNCLASSIFIED-LIKE PROTEIN"/>
    <property type="match status" value="1"/>
</dbReference>
<dbReference type="InterPro" id="IPR036397">
    <property type="entry name" value="RNaseH_sf"/>
</dbReference>
<dbReference type="InterPro" id="IPR057670">
    <property type="entry name" value="SH3_retrovirus"/>
</dbReference>
<dbReference type="SUPFAM" id="SSF53098">
    <property type="entry name" value="Ribonuclease H-like"/>
    <property type="match status" value="1"/>
</dbReference>
<dbReference type="AlphaFoldDB" id="A0A2K3K2Q6"/>
<dbReference type="GO" id="GO:0016301">
    <property type="term" value="F:kinase activity"/>
    <property type="evidence" value="ECO:0007669"/>
    <property type="project" value="UniProtKB-KW"/>
</dbReference>